<evidence type="ECO:0000256" key="1">
    <source>
        <dbReference type="SAM" id="SignalP"/>
    </source>
</evidence>
<evidence type="ECO:0000313" key="3">
    <source>
        <dbReference type="Proteomes" id="UP000077266"/>
    </source>
</evidence>
<dbReference type="EMBL" id="KV426131">
    <property type="protein sequence ID" value="KZV87256.1"/>
    <property type="molecule type" value="Genomic_DNA"/>
</dbReference>
<keyword evidence="3" id="KW-1185">Reference proteome</keyword>
<proteinExistence type="predicted"/>
<reference evidence="2 3" key="1">
    <citation type="journal article" date="2016" name="Mol. Biol. Evol.">
        <title>Comparative Genomics of Early-Diverging Mushroom-Forming Fungi Provides Insights into the Origins of Lignocellulose Decay Capabilities.</title>
        <authorList>
            <person name="Nagy L.G."/>
            <person name="Riley R."/>
            <person name="Tritt A."/>
            <person name="Adam C."/>
            <person name="Daum C."/>
            <person name="Floudas D."/>
            <person name="Sun H."/>
            <person name="Yadav J.S."/>
            <person name="Pangilinan J."/>
            <person name="Larsson K.H."/>
            <person name="Matsuura K."/>
            <person name="Barry K."/>
            <person name="Labutti K."/>
            <person name="Kuo R."/>
            <person name="Ohm R.A."/>
            <person name="Bhattacharya S.S."/>
            <person name="Shirouzu T."/>
            <person name="Yoshinaga Y."/>
            <person name="Martin F.M."/>
            <person name="Grigoriev I.V."/>
            <person name="Hibbett D.S."/>
        </authorList>
    </citation>
    <scope>NUCLEOTIDE SEQUENCE [LARGE SCALE GENOMIC DNA]</scope>
    <source>
        <strain evidence="2 3">HHB12029</strain>
    </source>
</reference>
<gene>
    <name evidence="2" type="ORF">EXIGLDRAFT_723934</name>
</gene>
<protein>
    <submittedName>
        <fullName evidence="2">Uncharacterized protein</fullName>
    </submittedName>
</protein>
<evidence type="ECO:0000313" key="2">
    <source>
        <dbReference type="EMBL" id="KZV87256.1"/>
    </source>
</evidence>
<keyword evidence="1" id="KW-0732">Signal</keyword>
<name>A0A165EM18_EXIGL</name>
<dbReference type="InParanoid" id="A0A165EM18"/>
<feature type="chain" id="PRO_5007857241" evidence="1">
    <location>
        <begin position="20"/>
        <end position="187"/>
    </location>
</feature>
<accession>A0A165EM18</accession>
<dbReference type="Proteomes" id="UP000077266">
    <property type="component" value="Unassembled WGS sequence"/>
</dbReference>
<dbReference type="AlphaFoldDB" id="A0A165EM18"/>
<feature type="signal peptide" evidence="1">
    <location>
        <begin position="1"/>
        <end position="19"/>
    </location>
</feature>
<sequence length="187" mass="19321">MHAPRLLVLAILSALSAQASDFVAVGSSDLQTVGSPKEIDLPSTLFCELFSFNITKALVIDSKSNVTLTKVSGNKVWPVLVATNDTSLTENCGGQWAGWGEVDGQKLYFTEGGTSKTDDLNACWIPAGIPTFAGVSTHNASLATDCTLYFAGFVVTTEPTGGASAVWSAVPSAALFGAVVSALAMAL</sequence>
<organism evidence="2 3">
    <name type="scientific">Exidia glandulosa HHB12029</name>
    <dbReference type="NCBI Taxonomy" id="1314781"/>
    <lineage>
        <taxon>Eukaryota</taxon>
        <taxon>Fungi</taxon>
        <taxon>Dikarya</taxon>
        <taxon>Basidiomycota</taxon>
        <taxon>Agaricomycotina</taxon>
        <taxon>Agaricomycetes</taxon>
        <taxon>Auriculariales</taxon>
        <taxon>Exidiaceae</taxon>
        <taxon>Exidia</taxon>
    </lineage>
</organism>